<dbReference type="SUPFAM" id="SSF52058">
    <property type="entry name" value="L domain-like"/>
    <property type="match status" value="1"/>
</dbReference>
<dbReference type="Pfam" id="PF23282">
    <property type="entry name" value="WHD_ROQ1"/>
    <property type="match status" value="1"/>
</dbReference>
<dbReference type="InterPro" id="IPR042197">
    <property type="entry name" value="Apaf_helical"/>
</dbReference>
<dbReference type="PRINTS" id="PR00364">
    <property type="entry name" value="DISEASERSIST"/>
</dbReference>
<dbReference type="Gene3D" id="1.10.8.430">
    <property type="entry name" value="Helical domain of apoptotic protease-activating factors"/>
    <property type="match status" value="1"/>
</dbReference>
<dbReference type="PROSITE" id="PS50104">
    <property type="entry name" value="TIR"/>
    <property type="match status" value="1"/>
</dbReference>
<dbReference type="AlphaFoldDB" id="W9RZM6"/>
<dbReference type="SUPFAM" id="SSF52540">
    <property type="entry name" value="P-loop containing nucleoside triphosphate hydrolases"/>
    <property type="match status" value="1"/>
</dbReference>
<dbReference type="GO" id="GO:0007165">
    <property type="term" value="P:signal transduction"/>
    <property type="evidence" value="ECO:0007669"/>
    <property type="project" value="InterPro"/>
</dbReference>
<dbReference type="GO" id="GO:0061809">
    <property type="term" value="F:NAD+ nucleosidase activity, cyclic ADP-ribose generating"/>
    <property type="evidence" value="ECO:0007669"/>
    <property type="project" value="UniProtKB-EC"/>
</dbReference>
<sequence>MASSSSSSSSCWKKLYDVFISFRGEDTRNNFTGHLYSAFSRKKIKAYTDEESLSKGDEISPALKKGIQQSKISVVVLSENYASSTWCLDELNHILGCKVTDDQIVVPVFYNVDPSHVRKQQGPYGIAFSDHEQRCMAFSHHQQRFTDEMNKLQNWRNALTTVSNLAGWDSSAIRSDSALIEAILKDILEKLNCVASWDNFKNLIGIEKKFDKIESLLNIGSLDVRVVGIWGIGGIGKTTIARLLFNRFACQFEGYCFLENIKEVSKRSGLANLRKQFFSELLGEESLMMVNEFVKDRLVRTKLLIVLDDVDSAEQLEYLAGDHGWVGPGSKIIVTSRDAQVLNNIGAHEIYKVEELTYVESLQLFCSKAFRGNSLPTDYVVLSRRVLNYAHGVPLALKVLGHHLFSKATMVWESALDKLKEAPNAEIHKVLRISYDGLELNEKEIFLDIACFFKDEEKEFAERILDACDLHVKIGIEILIDKSLITLQEDRISAHDLVQEMGREIVREESKEPGKRSRLWFAKDIYGVLKYNTGTGAIQGMSLKMIELSNDIYLDPRVFNKMCNLKFLQFFRQNGCVNKLYLPQGLHSLPDELRYLRWDCYPLKSLPLRFTPQNLVELHLENSQLDNLPNEIQHFDILQVLNLSGCRNLDKFPELPKTIRQLYMKETAIENVPQSIEYLSNLKIFDLTMCKRLKSLATSIFELKLLQRLDLFGCSELEYLPEILEPMVHLTVLTLAASGIRELPSSIENLSGIIVLDCARCKNLEFVPNNIYNMRLETISFHCCAKLESLPPLSSTGLLLLTLLDLSYTSISEIPNWLFSLRVLRELHLCGTNISRVPESITFSLLRDLYVRDCKFLQFLPELPFSINLVDARGCTSLEMVSNSRLALFVFLGGRFGNIAGDPFVTFLFYDCKKLNCKNMLTEFQIRALCIAVNFEERDNDNAVTICFPGNKVPNWFDYKNEGCSVNIKLPPNWYDTIFMVFCFCYVLAFKKNGTSVGNILDDDSWFELECEMSVKTNSGVRSLRKFPWHVNSAGEKKVIDLNHVFMVTHSYVNNKLDLSSATEISFDFRVIDSVEIQVERCGVRMVYLQDAVDFVTTYSSLLGKSNKPQRSKSKYH</sequence>
<comment type="catalytic activity">
    <reaction evidence="6">
        <text>NAD(+) + H2O = ADP-D-ribose + nicotinamide + H(+)</text>
        <dbReference type="Rhea" id="RHEA:16301"/>
        <dbReference type="ChEBI" id="CHEBI:15377"/>
        <dbReference type="ChEBI" id="CHEBI:15378"/>
        <dbReference type="ChEBI" id="CHEBI:17154"/>
        <dbReference type="ChEBI" id="CHEBI:57540"/>
        <dbReference type="ChEBI" id="CHEBI:57967"/>
        <dbReference type="EC" id="3.2.2.6"/>
    </reaction>
    <physiologicalReaction direction="left-to-right" evidence="6">
        <dbReference type="Rhea" id="RHEA:16302"/>
    </physiologicalReaction>
</comment>
<dbReference type="SUPFAM" id="SSF52200">
    <property type="entry name" value="Toll/Interleukin receptor TIR domain"/>
    <property type="match status" value="1"/>
</dbReference>
<dbReference type="GO" id="GO:0043531">
    <property type="term" value="F:ADP binding"/>
    <property type="evidence" value="ECO:0007669"/>
    <property type="project" value="InterPro"/>
</dbReference>
<dbReference type="OrthoDB" id="1180751at2759"/>
<dbReference type="PANTHER" id="PTHR11017:SF479">
    <property type="entry name" value="DISEASE RESISTANCE PROTEIN (TIR-NBS-LRR CLASS) FAMILY"/>
    <property type="match status" value="1"/>
</dbReference>
<keyword evidence="2" id="KW-0433">Leucine-rich repeat</keyword>
<dbReference type="Gene3D" id="3.40.50.300">
    <property type="entry name" value="P-loop containing nucleotide triphosphate hydrolases"/>
    <property type="match status" value="1"/>
</dbReference>
<feature type="domain" description="TIR" evidence="7">
    <location>
        <begin position="14"/>
        <end position="191"/>
    </location>
</feature>
<organism evidence="8 9">
    <name type="scientific">Morus notabilis</name>
    <dbReference type="NCBI Taxonomy" id="981085"/>
    <lineage>
        <taxon>Eukaryota</taxon>
        <taxon>Viridiplantae</taxon>
        <taxon>Streptophyta</taxon>
        <taxon>Embryophyta</taxon>
        <taxon>Tracheophyta</taxon>
        <taxon>Spermatophyta</taxon>
        <taxon>Magnoliopsida</taxon>
        <taxon>eudicotyledons</taxon>
        <taxon>Gunneridae</taxon>
        <taxon>Pentapetalae</taxon>
        <taxon>rosids</taxon>
        <taxon>fabids</taxon>
        <taxon>Rosales</taxon>
        <taxon>Moraceae</taxon>
        <taxon>Moreae</taxon>
        <taxon>Morus</taxon>
    </lineage>
</organism>
<dbReference type="FunFam" id="3.40.50.10140:FF:000007">
    <property type="entry name" value="Disease resistance protein (TIR-NBS-LRR class)"/>
    <property type="match status" value="1"/>
</dbReference>
<dbReference type="KEGG" id="mnt:21407860"/>
<reference evidence="9" key="1">
    <citation type="submission" date="2013-01" db="EMBL/GenBank/DDBJ databases">
        <title>Draft Genome Sequence of a Mulberry Tree, Morus notabilis C.K. Schneid.</title>
        <authorList>
            <person name="He N."/>
            <person name="Zhao S."/>
        </authorList>
    </citation>
    <scope>NUCLEOTIDE SEQUENCE</scope>
</reference>
<evidence type="ECO:0000256" key="1">
    <source>
        <dbReference type="ARBA" id="ARBA00011982"/>
    </source>
</evidence>
<dbReference type="Pfam" id="PF01582">
    <property type="entry name" value="TIR"/>
    <property type="match status" value="1"/>
</dbReference>
<dbReference type="InterPro" id="IPR032675">
    <property type="entry name" value="LRR_dom_sf"/>
</dbReference>
<dbReference type="InterPro" id="IPR045344">
    <property type="entry name" value="C-JID"/>
</dbReference>
<keyword evidence="3" id="KW-0677">Repeat</keyword>
<keyword evidence="5" id="KW-0520">NAD</keyword>
<accession>W9RZM6</accession>
<name>W9RZM6_9ROSA</name>
<dbReference type="Proteomes" id="UP000030645">
    <property type="component" value="Unassembled WGS sequence"/>
</dbReference>
<proteinExistence type="predicted"/>
<keyword evidence="4" id="KW-0378">Hydrolase</keyword>
<evidence type="ECO:0000259" key="7">
    <source>
        <dbReference type="PROSITE" id="PS50104"/>
    </source>
</evidence>
<evidence type="ECO:0000256" key="4">
    <source>
        <dbReference type="ARBA" id="ARBA00022801"/>
    </source>
</evidence>
<dbReference type="InterPro" id="IPR035897">
    <property type="entry name" value="Toll_tir_struct_dom_sf"/>
</dbReference>
<dbReference type="Pfam" id="PF00931">
    <property type="entry name" value="NB-ARC"/>
    <property type="match status" value="1"/>
</dbReference>
<evidence type="ECO:0000256" key="5">
    <source>
        <dbReference type="ARBA" id="ARBA00023027"/>
    </source>
</evidence>
<dbReference type="InterPro" id="IPR000157">
    <property type="entry name" value="TIR_dom"/>
</dbReference>
<dbReference type="EC" id="3.2.2.6" evidence="1"/>
<dbReference type="Gene3D" id="3.40.50.10140">
    <property type="entry name" value="Toll/interleukin-1 receptor homology (TIR) domain"/>
    <property type="match status" value="1"/>
</dbReference>
<keyword evidence="9" id="KW-1185">Reference proteome</keyword>
<evidence type="ECO:0000313" key="9">
    <source>
        <dbReference type="Proteomes" id="UP000030645"/>
    </source>
</evidence>
<dbReference type="eggNOG" id="ENOG502SHH4">
    <property type="taxonomic scope" value="Eukaryota"/>
</dbReference>
<dbReference type="EMBL" id="KE344806">
    <property type="protein sequence ID" value="EXB80295.1"/>
    <property type="molecule type" value="Genomic_DNA"/>
</dbReference>
<evidence type="ECO:0000256" key="3">
    <source>
        <dbReference type="ARBA" id="ARBA00022737"/>
    </source>
</evidence>
<dbReference type="PANTHER" id="PTHR11017">
    <property type="entry name" value="LEUCINE-RICH REPEAT-CONTAINING PROTEIN"/>
    <property type="match status" value="1"/>
</dbReference>
<gene>
    <name evidence="8" type="ORF">L484_025151</name>
</gene>
<dbReference type="InterPro" id="IPR058192">
    <property type="entry name" value="WHD_ROQ1-like"/>
</dbReference>
<protein>
    <recommendedName>
        <fullName evidence="1">ADP-ribosyl cyclase/cyclic ADP-ribose hydrolase</fullName>
        <ecNumber evidence="1">3.2.2.6</ecNumber>
    </recommendedName>
</protein>
<dbReference type="GO" id="GO:0006952">
    <property type="term" value="P:defense response"/>
    <property type="evidence" value="ECO:0007669"/>
    <property type="project" value="InterPro"/>
</dbReference>
<evidence type="ECO:0000256" key="2">
    <source>
        <dbReference type="ARBA" id="ARBA00022614"/>
    </source>
</evidence>
<dbReference type="Pfam" id="PF20160">
    <property type="entry name" value="C-JID"/>
    <property type="match status" value="1"/>
</dbReference>
<dbReference type="InterPro" id="IPR027417">
    <property type="entry name" value="P-loop_NTPase"/>
</dbReference>
<dbReference type="InterPro" id="IPR002182">
    <property type="entry name" value="NB-ARC"/>
</dbReference>
<dbReference type="SMART" id="SM00255">
    <property type="entry name" value="TIR"/>
    <property type="match status" value="1"/>
</dbReference>
<evidence type="ECO:0000256" key="6">
    <source>
        <dbReference type="ARBA" id="ARBA00047304"/>
    </source>
</evidence>
<dbReference type="Gene3D" id="3.80.10.10">
    <property type="entry name" value="Ribonuclease Inhibitor"/>
    <property type="match status" value="2"/>
</dbReference>
<evidence type="ECO:0000313" key="8">
    <source>
        <dbReference type="EMBL" id="EXB80295.1"/>
    </source>
</evidence>
<dbReference type="InterPro" id="IPR044974">
    <property type="entry name" value="Disease_R_plants"/>
</dbReference>